<feature type="transmembrane region" description="Helical" evidence="6">
    <location>
        <begin position="7"/>
        <end position="27"/>
    </location>
</feature>
<feature type="transmembrane region" description="Helical" evidence="6">
    <location>
        <begin position="188"/>
        <end position="207"/>
    </location>
</feature>
<proteinExistence type="predicted"/>
<dbReference type="InterPro" id="IPR050833">
    <property type="entry name" value="Poly_Biosynth_Transport"/>
</dbReference>
<dbReference type="InterPro" id="IPR002797">
    <property type="entry name" value="Polysacc_synth"/>
</dbReference>
<gene>
    <name evidence="7" type="ORF">J2Z69_002704</name>
</gene>
<dbReference type="RefSeq" id="WP_209863353.1">
    <property type="nucleotide sequence ID" value="NZ_JAGGLD010000004.1"/>
</dbReference>
<comment type="caution">
    <text evidence="7">The sequence shown here is derived from an EMBL/GenBank/DDBJ whole genome shotgun (WGS) entry which is preliminary data.</text>
</comment>
<feature type="transmembrane region" description="Helical" evidence="6">
    <location>
        <begin position="235"/>
        <end position="255"/>
    </location>
</feature>
<evidence type="ECO:0000256" key="1">
    <source>
        <dbReference type="ARBA" id="ARBA00004651"/>
    </source>
</evidence>
<feature type="transmembrane region" description="Helical" evidence="6">
    <location>
        <begin position="164"/>
        <end position="182"/>
    </location>
</feature>
<dbReference type="PIRSF" id="PIRSF038958">
    <property type="entry name" value="PG_synth_SpoVB"/>
    <property type="match status" value="1"/>
</dbReference>
<keyword evidence="4 6" id="KW-1133">Transmembrane helix</keyword>
<dbReference type="CDD" id="cd13124">
    <property type="entry name" value="MATE_SpoVB_like"/>
    <property type="match status" value="1"/>
</dbReference>
<dbReference type="InterPro" id="IPR024923">
    <property type="entry name" value="PG_synth_SpoVB"/>
</dbReference>
<protein>
    <submittedName>
        <fullName evidence="7">Stage V sporulation protein B</fullName>
    </submittedName>
</protein>
<evidence type="ECO:0000256" key="3">
    <source>
        <dbReference type="ARBA" id="ARBA00022692"/>
    </source>
</evidence>
<feature type="transmembrane region" description="Helical" evidence="6">
    <location>
        <begin position="325"/>
        <end position="347"/>
    </location>
</feature>
<evidence type="ECO:0000256" key="5">
    <source>
        <dbReference type="ARBA" id="ARBA00023136"/>
    </source>
</evidence>
<accession>A0ABS4JM43</accession>
<feature type="transmembrane region" description="Helical" evidence="6">
    <location>
        <begin position="47"/>
        <end position="66"/>
    </location>
</feature>
<keyword evidence="8" id="KW-1185">Reference proteome</keyword>
<dbReference type="Pfam" id="PF01943">
    <property type="entry name" value="Polysacc_synt"/>
    <property type="match status" value="1"/>
</dbReference>
<evidence type="ECO:0000313" key="7">
    <source>
        <dbReference type="EMBL" id="MBP2001659.1"/>
    </source>
</evidence>
<feature type="transmembrane region" description="Helical" evidence="6">
    <location>
        <begin position="87"/>
        <end position="111"/>
    </location>
</feature>
<dbReference type="PANTHER" id="PTHR30250:SF21">
    <property type="entry name" value="LIPID II FLIPPASE MURJ"/>
    <property type="match status" value="1"/>
</dbReference>
<reference evidence="7 8" key="1">
    <citation type="submission" date="2021-03" db="EMBL/GenBank/DDBJ databases">
        <title>Genomic Encyclopedia of Type Strains, Phase IV (KMG-IV): sequencing the most valuable type-strain genomes for metagenomic binning, comparative biology and taxonomic classification.</title>
        <authorList>
            <person name="Goeker M."/>
        </authorList>
    </citation>
    <scope>NUCLEOTIDE SEQUENCE [LARGE SCALE GENOMIC DNA]</scope>
    <source>
        <strain evidence="7 8">DSM 26806</strain>
    </source>
</reference>
<organism evidence="7 8">
    <name type="scientific">Paenibacillus shirakamiensis</name>
    <dbReference type="NCBI Taxonomy" id="1265935"/>
    <lineage>
        <taxon>Bacteria</taxon>
        <taxon>Bacillati</taxon>
        <taxon>Bacillota</taxon>
        <taxon>Bacilli</taxon>
        <taxon>Bacillales</taxon>
        <taxon>Paenibacillaceae</taxon>
        <taxon>Paenibacillus</taxon>
    </lineage>
</organism>
<dbReference type="Proteomes" id="UP001519288">
    <property type="component" value="Unassembled WGS sequence"/>
</dbReference>
<evidence type="ECO:0000256" key="2">
    <source>
        <dbReference type="ARBA" id="ARBA00022475"/>
    </source>
</evidence>
<comment type="subcellular location">
    <subcellularLocation>
        <location evidence="1">Cell membrane</location>
        <topology evidence="1">Multi-pass membrane protein</topology>
    </subcellularLocation>
</comment>
<keyword evidence="2" id="KW-1003">Cell membrane</keyword>
<keyword evidence="3 6" id="KW-0812">Transmembrane</keyword>
<name>A0ABS4JM43_9BACL</name>
<feature type="transmembrane region" description="Helical" evidence="6">
    <location>
        <begin position="359"/>
        <end position="382"/>
    </location>
</feature>
<sequence length="430" mass="46541">MNKDSLLKGTIILTVAAFVARFLGFIQRIPLQRLLGDHGMGTYATTFNIYFILLTIATAGLPSAVGKIIAEKYEMNKEEEADQIFKAALVFSIISGFVMSIVLFIVAPVQARLSHDMNSLNPIRVIAPALALFPIIAVFRGYFQGRRRMLPNGLSQVVEQILRVSAAIGLAYLFSAIGWNTYVVAGASFGGVVGAIGALFIVLIYYFKEKKVMGLPLLTEANKPQLKYSQIYKDLFKLSIPIVIFAITVPAINYIDTTLIKPLLIEHVGSFVAQNYVGLVGGRAQALAGLPIIFSIAIGQSIVPIISGAYATNNITEVRHQSNRALQLALLTAIPVILLICVGVNSMNTLAFGDTKGSSIIVFATMTTIFQIIMQITGSILIGLHYSKTLVAFVVMGLGVKLIISFSMAPFLGIYGFLMGTVLCLLRYAS</sequence>
<evidence type="ECO:0000256" key="6">
    <source>
        <dbReference type="SAM" id="Phobius"/>
    </source>
</evidence>
<evidence type="ECO:0000313" key="8">
    <source>
        <dbReference type="Proteomes" id="UP001519288"/>
    </source>
</evidence>
<feature type="transmembrane region" description="Helical" evidence="6">
    <location>
        <begin position="389"/>
        <end position="406"/>
    </location>
</feature>
<dbReference type="PANTHER" id="PTHR30250">
    <property type="entry name" value="PST FAMILY PREDICTED COLANIC ACID TRANSPORTER"/>
    <property type="match status" value="1"/>
</dbReference>
<dbReference type="EMBL" id="JAGGLD010000004">
    <property type="protein sequence ID" value="MBP2001659.1"/>
    <property type="molecule type" value="Genomic_DNA"/>
</dbReference>
<feature type="transmembrane region" description="Helical" evidence="6">
    <location>
        <begin position="123"/>
        <end position="143"/>
    </location>
</feature>
<evidence type="ECO:0000256" key="4">
    <source>
        <dbReference type="ARBA" id="ARBA00022989"/>
    </source>
</evidence>
<keyword evidence="5 6" id="KW-0472">Membrane</keyword>
<feature type="transmembrane region" description="Helical" evidence="6">
    <location>
        <begin position="292"/>
        <end position="313"/>
    </location>
</feature>